<dbReference type="InterPro" id="IPR006059">
    <property type="entry name" value="SBP"/>
</dbReference>
<dbReference type="PROSITE" id="PS51257">
    <property type="entry name" value="PROKAR_LIPOPROTEIN"/>
    <property type="match status" value="1"/>
</dbReference>
<evidence type="ECO:0000313" key="2">
    <source>
        <dbReference type="EMBL" id="TSJ62555.1"/>
    </source>
</evidence>
<evidence type="ECO:0000256" key="1">
    <source>
        <dbReference type="SAM" id="SignalP"/>
    </source>
</evidence>
<keyword evidence="3" id="KW-1185">Reference proteome</keyword>
<sequence>MKKALSGLLIVLMITFLAACGDEEGSDGKKEIVFNTMELSPTFDDYINGMIESFEEENPDVKVVWEDVPAKNIEQKTLTEASSGNMSDVVNLNPRFTKRLAGEGALLNMDEAASDYKDRYPEGLWASGVVDGTSYAVPWYFTTGGVIYNPEILAEAGFDAPPETIDEAWEMSEKIYEETGTYAGGYTTTSWQDLWILFPTYGIDLVNEEGTKAAFNTPEALELLTERKEYYDKGLIPDDLLLDSSLASEWYADGRLAWWVSGPQLYRQIEDLNPEMYEKSKAAPFFVSDEDIVYSAIQNLVVSKNTKHPEAATAFVKHVTNVENQLEFTDLAAILPTNEEAASDDKFLEGKDSEDPQEKGNYYSATNIEKAVDMAPPIGNANEINTILSETYEEVLLNDLDPKEALDNAEKQVNELLSE</sequence>
<dbReference type="PANTHER" id="PTHR43649:SF12">
    <property type="entry name" value="DIACETYLCHITOBIOSE BINDING PROTEIN DASA"/>
    <property type="match status" value="1"/>
</dbReference>
<dbReference type="CDD" id="cd13585">
    <property type="entry name" value="PBP2_TMBP_like"/>
    <property type="match status" value="1"/>
</dbReference>
<dbReference type="Pfam" id="PF01547">
    <property type="entry name" value="SBP_bac_1"/>
    <property type="match status" value="1"/>
</dbReference>
<feature type="signal peptide" evidence="1">
    <location>
        <begin position="1"/>
        <end position="18"/>
    </location>
</feature>
<proteinExistence type="predicted"/>
<protein>
    <submittedName>
        <fullName evidence="2">Sugar ABC transporter substrate-binding protein</fullName>
    </submittedName>
</protein>
<dbReference type="Gene3D" id="3.40.190.10">
    <property type="entry name" value="Periplasmic binding protein-like II"/>
    <property type="match status" value="1"/>
</dbReference>
<dbReference type="AlphaFoldDB" id="A0A556PDT8"/>
<evidence type="ECO:0000313" key="3">
    <source>
        <dbReference type="Proteomes" id="UP000316425"/>
    </source>
</evidence>
<reference evidence="2 3" key="1">
    <citation type="submission" date="2019-07" db="EMBL/GenBank/DDBJ databases">
        <title>Allobacillus sp. nov. SKP isolated from shrimp paste of Euphausiacea.</title>
        <authorList>
            <person name="Kanchanasin P."/>
            <person name="Tanasupawat S."/>
            <person name="Shi W."/>
            <person name="Wu L."/>
            <person name="Ma J."/>
        </authorList>
    </citation>
    <scope>NUCLEOTIDE SEQUENCE [LARGE SCALE GENOMIC DNA]</scope>
    <source>
        <strain evidence="2 3">SKP4-8</strain>
    </source>
</reference>
<dbReference type="SUPFAM" id="SSF53850">
    <property type="entry name" value="Periplasmic binding protein-like II"/>
    <property type="match status" value="1"/>
</dbReference>
<dbReference type="PANTHER" id="PTHR43649">
    <property type="entry name" value="ARABINOSE-BINDING PROTEIN-RELATED"/>
    <property type="match status" value="1"/>
</dbReference>
<dbReference type="InterPro" id="IPR050490">
    <property type="entry name" value="Bact_solute-bd_prot1"/>
</dbReference>
<dbReference type="EMBL" id="VMHE01000018">
    <property type="protein sequence ID" value="TSJ62555.1"/>
    <property type="molecule type" value="Genomic_DNA"/>
</dbReference>
<gene>
    <name evidence="2" type="ORF">FPQ13_09565</name>
</gene>
<keyword evidence="1" id="KW-0732">Signal</keyword>
<dbReference type="OrthoDB" id="9769685at2"/>
<dbReference type="RefSeq" id="WP_144089120.1">
    <property type="nucleotide sequence ID" value="NZ_VMHE01000018.1"/>
</dbReference>
<comment type="caution">
    <text evidence="2">The sequence shown here is derived from an EMBL/GenBank/DDBJ whole genome shotgun (WGS) entry which is preliminary data.</text>
</comment>
<dbReference type="Proteomes" id="UP000316425">
    <property type="component" value="Unassembled WGS sequence"/>
</dbReference>
<feature type="chain" id="PRO_5038603249" evidence="1">
    <location>
        <begin position="19"/>
        <end position="419"/>
    </location>
</feature>
<name>A0A556PDT8_9BACI</name>
<accession>A0A556PDT8</accession>
<organism evidence="2 3">
    <name type="scientific">Allobacillus salarius</name>
    <dbReference type="NCBI Taxonomy" id="1955272"/>
    <lineage>
        <taxon>Bacteria</taxon>
        <taxon>Bacillati</taxon>
        <taxon>Bacillota</taxon>
        <taxon>Bacilli</taxon>
        <taxon>Bacillales</taxon>
        <taxon>Bacillaceae</taxon>
        <taxon>Allobacillus</taxon>
    </lineage>
</organism>